<dbReference type="AlphaFoldDB" id="A0A4D6KHL6"/>
<protein>
    <submittedName>
        <fullName evidence="1">Uncharacterized protein</fullName>
    </submittedName>
</protein>
<name>A0A4D6KHL6_VIGUN</name>
<sequence>MAGNNIEDVQELGNNIEPFSGVFDTEDIREKIESDPFIQQAVDSFLKHSEAKEREEEHDKECAFANSLLKTPEFNNGEEHDQDKQKQNYSSSLISLLDVNLCLSELVSQMVLYQESVIIKLTYGFFRSLN</sequence>
<proteinExistence type="predicted"/>
<keyword evidence="2" id="KW-1185">Reference proteome</keyword>
<dbReference type="Proteomes" id="UP000501690">
    <property type="component" value="Linkage Group LG1"/>
</dbReference>
<gene>
    <name evidence="1" type="ORF">DEO72_LG1g949</name>
</gene>
<evidence type="ECO:0000313" key="2">
    <source>
        <dbReference type="Proteomes" id="UP000501690"/>
    </source>
</evidence>
<accession>A0A4D6KHL6</accession>
<dbReference type="EMBL" id="CP039345">
    <property type="protein sequence ID" value="QCD77326.1"/>
    <property type="molecule type" value="Genomic_DNA"/>
</dbReference>
<reference evidence="1 2" key="1">
    <citation type="submission" date="2019-04" db="EMBL/GenBank/DDBJ databases">
        <title>An improved genome assembly and genetic linkage map for asparagus bean, Vigna unguiculata ssp. sesquipedialis.</title>
        <authorList>
            <person name="Xia Q."/>
            <person name="Zhang R."/>
            <person name="Dong Y."/>
        </authorList>
    </citation>
    <scope>NUCLEOTIDE SEQUENCE [LARGE SCALE GENOMIC DNA]</scope>
    <source>
        <tissue evidence="1">Leaf</tissue>
    </source>
</reference>
<evidence type="ECO:0000313" key="1">
    <source>
        <dbReference type="EMBL" id="QCD77326.1"/>
    </source>
</evidence>
<organism evidence="1 2">
    <name type="scientific">Vigna unguiculata</name>
    <name type="common">Cowpea</name>
    <dbReference type="NCBI Taxonomy" id="3917"/>
    <lineage>
        <taxon>Eukaryota</taxon>
        <taxon>Viridiplantae</taxon>
        <taxon>Streptophyta</taxon>
        <taxon>Embryophyta</taxon>
        <taxon>Tracheophyta</taxon>
        <taxon>Spermatophyta</taxon>
        <taxon>Magnoliopsida</taxon>
        <taxon>eudicotyledons</taxon>
        <taxon>Gunneridae</taxon>
        <taxon>Pentapetalae</taxon>
        <taxon>rosids</taxon>
        <taxon>fabids</taxon>
        <taxon>Fabales</taxon>
        <taxon>Fabaceae</taxon>
        <taxon>Papilionoideae</taxon>
        <taxon>50 kb inversion clade</taxon>
        <taxon>NPAAA clade</taxon>
        <taxon>indigoferoid/millettioid clade</taxon>
        <taxon>Phaseoleae</taxon>
        <taxon>Vigna</taxon>
    </lineage>
</organism>